<feature type="domain" description="FAD-binding" evidence="4">
    <location>
        <begin position="21"/>
        <end position="331"/>
    </location>
</feature>
<dbReference type="Proteomes" id="UP000495940">
    <property type="component" value="Chromosome"/>
</dbReference>
<dbReference type="SUPFAM" id="SSF51905">
    <property type="entry name" value="FAD/NAD(P)-binding domain"/>
    <property type="match status" value="1"/>
</dbReference>
<evidence type="ECO:0000256" key="1">
    <source>
        <dbReference type="ARBA" id="ARBA00001974"/>
    </source>
</evidence>
<dbReference type="Pfam" id="PF01494">
    <property type="entry name" value="FAD_binding_3"/>
    <property type="match status" value="1"/>
</dbReference>
<evidence type="ECO:0000259" key="4">
    <source>
        <dbReference type="Pfam" id="PF01494"/>
    </source>
</evidence>
<dbReference type="PANTHER" id="PTHR43004">
    <property type="entry name" value="TRK SYSTEM POTASSIUM UPTAKE PROTEIN"/>
    <property type="match status" value="1"/>
</dbReference>
<dbReference type="PRINTS" id="PR00420">
    <property type="entry name" value="RNGMNOXGNASE"/>
</dbReference>
<organism evidence="5 6">
    <name type="scientific">Streptomyces hawaiiensis</name>
    <dbReference type="NCBI Taxonomy" id="67305"/>
    <lineage>
        <taxon>Bacteria</taxon>
        <taxon>Bacillati</taxon>
        <taxon>Actinomycetota</taxon>
        <taxon>Actinomycetes</taxon>
        <taxon>Kitasatosporales</taxon>
        <taxon>Streptomycetaceae</taxon>
        <taxon>Streptomyces</taxon>
    </lineage>
</organism>
<keyword evidence="6" id="KW-1185">Reference proteome</keyword>
<evidence type="ECO:0000256" key="3">
    <source>
        <dbReference type="ARBA" id="ARBA00022827"/>
    </source>
</evidence>
<dbReference type="GO" id="GO:0016709">
    <property type="term" value="F:oxidoreductase activity, acting on paired donors, with incorporation or reduction of molecular oxygen, NAD(P)H as one donor, and incorporation of one atom of oxygen"/>
    <property type="evidence" value="ECO:0007669"/>
    <property type="project" value="UniProtKB-ARBA"/>
</dbReference>
<reference evidence="5 6" key="1">
    <citation type="submission" date="2017-06" db="EMBL/GenBank/DDBJ databases">
        <title>Complete Genome Sequence of Streptomyces hawaiiensis NRRL 15010 and insights into acyldepsipeptides biosynthesis.</title>
        <authorList>
            <person name="Mariita R.M."/>
            <person name="Sello J.K."/>
        </authorList>
    </citation>
    <scope>NUCLEOTIDE SEQUENCE [LARGE SCALE GENOMIC DNA]</scope>
    <source>
        <strain evidence="5 6">ATCC 12236</strain>
    </source>
</reference>
<dbReference type="Gene3D" id="3.30.70.2450">
    <property type="match status" value="1"/>
</dbReference>
<evidence type="ECO:0000313" key="5">
    <source>
        <dbReference type="EMBL" id="QCD57499.1"/>
    </source>
</evidence>
<dbReference type="Gene3D" id="3.50.50.60">
    <property type="entry name" value="FAD/NAD(P)-binding domain"/>
    <property type="match status" value="1"/>
</dbReference>
<dbReference type="InterPro" id="IPR050641">
    <property type="entry name" value="RIFMO-like"/>
</dbReference>
<keyword evidence="2" id="KW-0285">Flavoprotein</keyword>
<evidence type="ECO:0000313" key="6">
    <source>
        <dbReference type="Proteomes" id="UP000495940"/>
    </source>
</evidence>
<dbReference type="GO" id="GO:0071949">
    <property type="term" value="F:FAD binding"/>
    <property type="evidence" value="ECO:0007669"/>
    <property type="project" value="InterPro"/>
</dbReference>
<dbReference type="KEGG" id="shaw:CEB94_23595"/>
<sequence length="464" mass="50620">MGRHRCLAEVSEHVTEPEAPDVLVVGAGPSGLLLGGILAKAGAGVTVLESREAPNPQTRASTLHARAMEIFDSHGVEFDPELPRHTHGHYGGLPVDLSQVRSGRAGVWKCPQPDLVRTLTGWARRHGVRLLSGEHVESVREQGGRCLVTTRTGRSFSGALLVAADGQRSTVRSLLGIECDGAPATRVLVQADFHHSRLARRRFERRGRYTVTAAPLSAEITRVMVHDPLWPEGEARTLEDLRTAWATSTGETLPADPSWLRTFSDDTKVARRLVEGRVVLCGDAAHPFIPIGGQALNTSLMDAEALGWRVLRYLDDGDPQALLDYQDERLSWLNVLAGRLRAQARLLFDTDAAATRSKAVVAGKLAGDAVYRTKIADGLAGVDVCYRTPTHAVRRRLDPAQLRRAGVVPGVSHVQRALVSDNGDDVDAWIRPDHHWYPVARAEALRDWDDAVSPLDDLEPEVAL</sequence>
<accession>A0A6G5RI47</accession>
<evidence type="ECO:0000256" key="2">
    <source>
        <dbReference type="ARBA" id="ARBA00022630"/>
    </source>
</evidence>
<dbReference type="EMBL" id="CP021978">
    <property type="protein sequence ID" value="QCD57499.1"/>
    <property type="molecule type" value="Genomic_DNA"/>
</dbReference>
<name>A0A6G5RI47_9ACTN</name>
<proteinExistence type="predicted"/>
<dbReference type="PANTHER" id="PTHR43004:SF19">
    <property type="entry name" value="BINDING MONOOXYGENASE, PUTATIVE (JCVI)-RELATED"/>
    <property type="match status" value="1"/>
</dbReference>
<dbReference type="AlphaFoldDB" id="A0A6G5RI47"/>
<dbReference type="InterPro" id="IPR036188">
    <property type="entry name" value="FAD/NAD-bd_sf"/>
</dbReference>
<protein>
    <submittedName>
        <fullName evidence="5">Oxidoreductase</fullName>
    </submittedName>
</protein>
<keyword evidence="3" id="KW-0274">FAD</keyword>
<dbReference type="InterPro" id="IPR002938">
    <property type="entry name" value="FAD-bd"/>
</dbReference>
<comment type="cofactor">
    <cofactor evidence="1">
        <name>FAD</name>
        <dbReference type="ChEBI" id="CHEBI:57692"/>
    </cofactor>
</comment>
<gene>
    <name evidence="5" type="ORF">CEB94_23595</name>
</gene>